<name>A0A6J5M7V6_9CAUD</name>
<protein>
    <submittedName>
        <fullName evidence="2">PD_CobS, cobaltochelatase, CobS subunit</fullName>
    </submittedName>
</protein>
<dbReference type="PANTHER" id="PTHR42759:SF1">
    <property type="entry name" value="MAGNESIUM-CHELATASE SUBUNIT CHLD"/>
    <property type="match status" value="1"/>
</dbReference>
<dbReference type="GO" id="GO:0005524">
    <property type="term" value="F:ATP binding"/>
    <property type="evidence" value="ECO:0007669"/>
    <property type="project" value="InterPro"/>
</dbReference>
<dbReference type="InterPro" id="IPR027417">
    <property type="entry name" value="P-loop_NTPase"/>
</dbReference>
<dbReference type="InterPro" id="IPR011704">
    <property type="entry name" value="ATPase_dyneun-rel_AAA"/>
</dbReference>
<dbReference type="SUPFAM" id="SSF52540">
    <property type="entry name" value="P-loop containing nucleoside triphosphate hydrolases"/>
    <property type="match status" value="1"/>
</dbReference>
<dbReference type="InterPro" id="IPR050764">
    <property type="entry name" value="CbbQ/NirQ/NorQ/GpvN"/>
</dbReference>
<feature type="domain" description="ATPase dynein-related AAA" evidence="1">
    <location>
        <begin position="126"/>
        <end position="245"/>
    </location>
</feature>
<gene>
    <name evidence="2" type="ORF">UFOVP410_35</name>
</gene>
<sequence>MNTNKNRKLFIDELAKKFGASVFRRKDMMELVNSKGFTNIGWFVNSPEYRVGHGKFQIPVSTSSQVTSSSESISKVSQESDSAPIYNFVGDSYRENMVPQVDRLFVKHGDYDLIHKIISSKQFYPIFVTGLSGNGKTFGIEQACANSNRELYRVNITIETDEDDLLGGFRLVNDSTKWFDGPVIRAMKTGGVLLLDEVDLGSNKLLCLQPVLEGKGILLKKINQYVKPSPGFTIVATANTKGQGSETGKFVGTNILNEAFLERFCATFEQTYPEERVEKSILKKMFATMDLADEHIDDFITKLVAWAFGTRKTYESGGTSDLISTRRLVHIANAYGILGHPRDDDRKSIGSTRLQAIKMCISRFDEVTKNSFITFYEKIDPYLMDDIESSNSEIKINPGEEDIISILSSQNP</sequence>
<accession>A0A6J5M7V6</accession>
<evidence type="ECO:0000259" key="1">
    <source>
        <dbReference type="Pfam" id="PF07728"/>
    </source>
</evidence>
<dbReference type="GO" id="GO:0016887">
    <property type="term" value="F:ATP hydrolysis activity"/>
    <property type="evidence" value="ECO:0007669"/>
    <property type="project" value="InterPro"/>
</dbReference>
<dbReference type="PANTHER" id="PTHR42759">
    <property type="entry name" value="MOXR FAMILY PROTEIN"/>
    <property type="match status" value="1"/>
</dbReference>
<reference evidence="2" key="1">
    <citation type="submission" date="2020-04" db="EMBL/GenBank/DDBJ databases">
        <authorList>
            <person name="Chiriac C."/>
            <person name="Salcher M."/>
            <person name="Ghai R."/>
            <person name="Kavagutti S V."/>
        </authorList>
    </citation>
    <scope>NUCLEOTIDE SEQUENCE</scope>
</reference>
<dbReference type="EMBL" id="LR796388">
    <property type="protein sequence ID" value="CAB4141196.1"/>
    <property type="molecule type" value="Genomic_DNA"/>
</dbReference>
<evidence type="ECO:0000313" key="2">
    <source>
        <dbReference type="EMBL" id="CAB4141196.1"/>
    </source>
</evidence>
<dbReference type="Gene3D" id="3.40.50.300">
    <property type="entry name" value="P-loop containing nucleotide triphosphate hydrolases"/>
    <property type="match status" value="1"/>
</dbReference>
<organism evidence="2">
    <name type="scientific">uncultured Caudovirales phage</name>
    <dbReference type="NCBI Taxonomy" id="2100421"/>
    <lineage>
        <taxon>Viruses</taxon>
        <taxon>Duplodnaviria</taxon>
        <taxon>Heunggongvirae</taxon>
        <taxon>Uroviricota</taxon>
        <taxon>Caudoviricetes</taxon>
        <taxon>Peduoviridae</taxon>
        <taxon>Maltschvirus</taxon>
        <taxon>Maltschvirus maltsch</taxon>
    </lineage>
</organism>
<dbReference type="Pfam" id="PF07728">
    <property type="entry name" value="AAA_5"/>
    <property type="match status" value="1"/>
</dbReference>
<proteinExistence type="predicted"/>